<name>A0A8S1TZN3_PAROT</name>
<dbReference type="AlphaFoldDB" id="A0A8S1TZN3"/>
<evidence type="ECO:0000313" key="3">
    <source>
        <dbReference type="Proteomes" id="UP000683925"/>
    </source>
</evidence>
<evidence type="ECO:0000313" key="2">
    <source>
        <dbReference type="EMBL" id="CAD8156927.1"/>
    </source>
</evidence>
<proteinExistence type="predicted"/>
<gene>
    <name evidence="2" type="ORF">POCTA_138.1.T0330039</name>
</gene>
<dbReference type="EMBL" id="CAJJDP010000033">
    <property type="protein sequence ID" value="CAD8156927.1"/>
    <property type="molecule type" value="Genomic_DNA"/>
</dbReference>
<feature type="domain" description="Tubulin/FtsZ GTPase" evidence="1">
    <location>
        <begin position="5"/>
        <end position="79"/>
    </location>
</feature>
<dbReference type="Proteomes" id="UP000683925">
    <property type="component" value="Unassembled WGS sequence"/>
</dbReference>
<comment type="caution">
    <text evidence="2">The sequence shown here is derived from an EMBL/GenBank/DDBJ whole genome shotgun (WGS) entry which is preliminary data.</text>
</comment>
<dbReference type="GO" id="GO:0005525">
    <property type="term" value="F:GTP binding"/>
    <property type="evidence" value="ECO:0007669"/>
    <property type="project" value="InterPro"/>
</dbReference>
<dbReference type="InterPro" id="IPR003008">
    <property type="entry name" value="Tubulin_FtsZ_GTPase"/>
</dbReference>
<evidence type="ECO:0000259" key="1">
    <source>
        <dbReference type="Pfam" id="PF00091"/>
    </source>
</evidence>
<reference evidence="2" key="1">
    <citation type="submission" date="2021-01" db="EMBL/GenBank/DDBJ databases">
        <authorList>
            <consortium name="Genoscope - CEA"/>
            <person name="William W."/>
        </authorList>
    </citation>
    <scope>NUCLEOTIDE SEQUENCE</scope>
</reference>
<dbReference type="OrthoDB" id="320913at2759"/>
<dbReference type="Pfam" id="PF00091">
    <property type="entry name" value="Tubulin"/>
    <property type="match status" value="1"/>
</dbReference>
<organism evidence="2 3">
    <name type="scientific">Paramecium octaurelia</name>
    <dbReference type="NCBI Taxonomy" id="43137"/>
    <lineage>
        <taxon>Eukaryota</taxon>
        <taxon>Sar</taxon>
        <taxon>Alveolata</taxon>
        <taxon>Ciliophora</taxon>
        <taxon>Intramacronucleata</taxon>
        <taxon>Oligohymenophorea</taxon>
        <taxon>Peniculida</taxon>
        <taxon>Parameciidae</taxon>
        <taxon>Paramecium</taxon>
    </lineage>
</organism>
<keyword evidence="3" id="KW-1185">Reference proteome</keyword>
<sequence length="96" mass="11430">MFSAFHIHIGGAGVMIGDMLWKLYEAEHNETTQKNQIYQQVDGNYHPYALFADLDDRMIHEVQRNTQVQFKKNSFYQQKMKKVDQLMFELNMVLEN</sequence>
<accession>A0A8S1TZN3</accession>
<protein>
    <recommendedName>
        <fullName evidence="1">Tubulin/FtsZ GTPase domain-containing protein</fullName>
    </recommendedName>
</protein>